<evidence type="ECO:0000313" key="2">
    <source>
        <dbReference type="EMBL" id="PRP80655.1"/>
    </source>
</evidence>
<proteinExistence type="predicted"/>
<gene>
    <name evidence="2" type="ORF">PROFUN_10710</name>
</gene>
<sequence length="120" mass="13746">MCCRGAIAPRDLSDTQKRQGDLDPDDRAESRREFKQFEAPANHFLLDTQSSNHKAIQPQQRWNILSKISFEITTNSFNTSDQEHMGLRPLWHLIGIPSEADLLTAPTDRDKILQWTDLTG</sequence>
<feature type="region of interest" description="Disordered" evidence="1">
    <location>
        <begin position="8"/>
        <end position="30"/>
    </location>
</feature>
<evidence type="ECO:0000256" key="1">
    <source>
        <dbReference type="SAM" id="MobiDB-lite"/>
    </source>
</evidence>
<accession>A0A2P6N9N4</accession>
<protein>
    <submittedName>
        <fullName evidence="2">Uncharacterized protein</fullName>
    </submittedName>
</protein>
<evidence type="ECO:0000313" key="3">
    <source>
        <dbReference type="Proteomes" id="UP000241769"/>
    </source>
</evidence>
<name>A0A2P6N9N4_9EUKA</name>
<keyword evidence="3" id="KW-1185">Reference proteome</keyword>
<dbReference type="Proteomes" id="UP000241769">
    <property type="component" value="Unassembled WGS sequence"/>
</dbReference>
<feature type="compositionally biased region" description="Basic and acidic residues" evidence="1">
    <location>
        <begin position="11"/>
        <end position="30"/>
    </location>
</feature>
<comment type="caution">
    <text evidence="2">The sequence shown here is derived from an EMBL/GenBank/DDBJ whole genome shotgun (WGS) entry which is preliminary data.</text>
</comment>
<dbReference type="AlphaFoldDB" id="A0A2P6N9N4"/>
<organism evidence="2 3">
    <name type="scientific">Planoprotostelium fungivorum</name>
    <dbReference type="NCBI Taxonomy" id="1890364"/>
    <lineage>
        <taxon>Eukaryota</taxon>
        <taxon>Amoebozoa</taxon>
        <taxon>Evosea</taxon>
        <taxon>Variosea</taxon>
        <taxon>Cavosteliida</taxon>
        <taxon>Cavosteliaceae</taxon>
        <taxon>Planoprotostelium</taxon>
    </lineage>
</organism>
<reference evidence="2 3" key="1">
    <citation type="journal article" date="2018" name="Genome Biol. Evol.">
        <title>Multiple Roots of Fruiting Body Formation in Amoebozoa.</title>
        <authorList>
            <person name="Hillmann F."/>
            <person name="Forbes G."/>
            <person name="Novohradska S."/>
            <person name="Ferling I."/>
            <person name="Riege K."/>
            <person name="Groth M."/>
            <person name="Westermann M."/>
            <person name="Marz M."/>
            <person name="Spaller T."/>
            <person name="Winckler T."/>
            <person name="Schaap P."/>
            <person name="Glockner G."/>
        </authorList>
    </citation>
    <scope>NUCLEOTIDE SEQUENCE [LARGE SCALE GENOMIC DNA]</scope>
    <source>
        <strain evidence="2 3">Jena</strain>
    </source>
</reference>
<dbReference type="InParanoid" id="A0A2P6N9N4"/>
<dbReference type="EMBL" id="MDYQ01000142">
    <property type="protein sequence ID" value="PRP80655.1"/>
    <property type="molecule type" value="Genomic_DNA"/>
</dbReference>